<dbReference type="SUPFAM" id="SSF48403">
    <property type="entry name" value="Ankyrin repeat"/>
    <property type="match status" value="1"/>
</dbReference>
<sequence length="570" mass="64467">MSDTEDEWDDETTLLFRTIMQQADEHNLDIEAQSAAFVKNYGSDFTKRNGREDSILHYMAKRPMQENSGQHRLLKFLLEKHNGSDLLKPNDDNQTPLHLGLKRGISNRTNPVFVDTVLALVPSRTLQNVLQECDSSMRSNCLHYAIKNQSPSAMSLIPRCPASLFTQQNVKGETPLHLAMELTIRQNRVPQRVPDSNPIPRMEQDAGKWRVEGDDSILPAKDGLTTKFSEVQRQGGMRPPSPHGKNLQNHKNGAQFIANSARNMHLSKNTAVGPGSVASVATPKPTPSQTHPNSFYLPDVVESLLRDPLVARDTLILKTYAHPNQQGGTVGPYQSRINHVTKQALKSQQSKQQSGDSQSVRKAVEQDPIVRFIKDYCLRNLEREDVIRILYEKDEGRHIEFDLSGLPDPAMPASYLEQLSKHLRFEDCLQYVALPELRMQQRDVYINTLSPEKDQSTLAVLQSQCTGLTDAVVIFDWLRKRDVKKIIRVIVMDSGEVPHTDEAIVESLKDFEVEVWDWRKFDICSETIQLAAKDVRVLHLYSSGINAVLRGWSSEVGLVLLGKVRPFFPR</sequence>
<feature type="region of interest" description="Disordered" evidence="1">
    <location>
        <begin position="342"/>
        <end position="361"/>
    </location>
</feature>
<protein>
    <recommendedName>
        <fullName evidence="4">Ankyrin repeat protein</fullName>
    </recommendedName>
</protein>
<evidence type="ECO:0008006" key="4">
    <source>
        <dbReference type="Google" id="ProtNLM"/>
    </source>
</evidence>
<proteinExistence type="predicted"/>
<name>A0ABR4LCI0_9EURO</name>
<comment type="caution">
    <text evidence="2">The sequence shown here is derived from an EMBL/GenBank/DDBJ whole genome shotgun (WGS) entry which is preliminary data.</text>
</comment>
<evidence type="ECO:0000256" key="1">
    <source>
        <dbReference type="SAM" id="MobiDB-lite"/>
    </source>
</evidence>
<feature type="compositionally biased region" description="Low complexity" evidence="1">
    <location>
        <begin position="342"/>
        <end position="358"/>
    </location>
</feature>
<dbReference type="Proteomes" id="UP001610432">
    <property type="component" value="Unassembled WGS sequence"/>
</dbReference>
<dbReference type="InterPro" id="IPR036770">
    <property type="entry name" value="Ankyrin_rpt-contain_sf"/>
</dbReference>
<reference evidence="2 3" key="1">
    <citation type="submission" date="2024-07" db="EMBL/GenBank/DDBJ databases">
        <title>Section-level genome sequencing and comparative genomics of Aspergillus sections Usti and Cavernicolus.</title>
        <authorList>
            <consortium name="Lawrence Berkeley National Laboratory"/>
            <person name="Nybo J.L."/>
            <person name="Vesth T.C."/>
            <person name="Theobald S."/>
            <person name="Frisvad J.C."/>
            <person name="Larsen T.O."/>
            <person name="Kjaerboelling I."/>
            <person name="Rothschild-Mancinelli K."/>
            <person name="Lyhne E.K."/>
            <person name="Kogle M.E."/>
            <person name="Barry K."/>
            <person name="Clum A."/>
            <person name="Na H."/>
            <person name="Ledsgaard L."/>
            <person name="Lin J."/>
            <person name="Lipzen A."/>
            <person name="Kuo A."/>
            <person name="Riley R."/>
            <person name="Mondo S."/>
            <person name="Labutti K."/>
            <person name="Haridas S."/>
            <person name="Pangalinan J."/>
            <person name="Salamov A.A."/>
            <person name="Simmons B.A."/>
            <person name="Magnuson J.K."/>
            <person name="Chen J."/>
            <person name="Drula E."/>
            <person name="Henrissat B."/>
            <person name="Wiebenga A."/>
            <person name="Lubbers R.J."/>
            <person name="Gomes A.C."/>
            <person name="Macurrencykelacurrency M.R."/>
            <person name="Stajich J."/>
            <person name="Grigoriev I.V."/>
            <person name="Mortensen U.H."/>
            <person name="De Vries R.P."/>
            <person name="Baker S.E."/>
            <person name="Andersen M.R."/>
        </authorList>
    </citation>
    <scope>NUCLEOTIDE SEQUENCE [LARGE SCALE GENOMIC DNA]</scope>
    <source>
        <strain evidence="2 3">CBS 449.75</strain>
    </source>
</reference>
<evidence type="ECO:0000313" key="3">
    <source>
        <dbReference type="Proteomes" id="UP001610432"/>
    </source>
</evidence>
<dbReference type="GeneID" id="98142228"/>
<organism evidence="2 3">
    <name type="scientific">Aspergillus lucknowensis</name>
    <dbReference type="NCBI Taxonomy" id="176173"/>
    <lineage>
        <taxon>Eukaryota</taxon>
        <taxon>Fungi</taxon>
        <taxon>Dikarya</taxon>
        <taxon>Ascomycota</taxon>
        <taxon>Pezizomycotina</taxon>
        <taxon>Eurotiomycetes</taxon>
        <taxon>Eurotiomycetidae</taxon>
        <taxon>Eurotiales</taxon>
        <taxon>Aspergillaceae</taxon>
        <taxon>Aspergillus</taxon>
        <taxon>Aspergillus subgen. Nidulantes</taxon>
    </lineage>
</organism>
<gene>
    <name evidence="2" type="ORF">BJX67DRAFT_310853</name>
</gene>
<evidence type="ECO:0000313" key="2">
    <source>
        <dbReference type="EMBL" id="KAL2862236.1"/>
    </source>
</evidence>
<dbReference type="RefSeq" id="XP_070881215.1">
    <property type="nucleotide sequence ID" value="XM_071027156.1"/>
</dbReference>
<dbReference type="EMBL" id="JBFXLQ010000071">
    <property type="protein sequence ID" value="KAL2862236.1"/>
    <property type="molecule type" value="Genomic_DNA"/>
</dbReference>
<keyword evidence="3" id="KW-1185">Reference proteome</keyword>
<accession>A0ABR4LCI0</accession>
<dbReference type="Gene3D" id="1.25.40.20">
    <property type="entry name" value="Ankyrin repeat-containing domain"/>
    <property type="match status" value="1"/>
</dbReference>